<feature type="coiled-coil region" evidence="1">
    <location>
        <begin position="21"/>
        <end position="128"/>
    </location>
</feature>
<dbReference type="Proteomes" id="UP000023152">
    <property type="component" value="Unassembled WGS sequence"/>
</dbReference>
<name>X6MI96_RETFI</name>
<feature type="non-terminal residue" evidence="2">
    <location>
        <position position="1"/>
    </location>
</feature>
<reference evidence="2 3" key="1">
    <citation type="journal article" date="2013" name="Curr. Biol.">
        <title>The Genome of the Foraminiferan Reticulomyxa filosa.</title>
        <authorList>
            <person name="Glockner G."/>
            <person name="Hulsmann N."/>
            <person name="Schleicher M."/>
            <person name="Noegel A.A."/>
            <person name="Eichinger L."/>
            <person name="Gallinger C."/>
            <person name="Pawlowski J."/>
            <person name="Sierra R."/>
            <person name="Euteneuer U."/>
            <person name="Pillet L."/>
            <person name="Moustafa A."/>
            <person name="Platzer M."/>
            <person name="Groth M."/>
            <person name="Szafranski K."/>
            <person name="Schliwa M."/>
        </authorList>
    </citation>
    <scope>NUCLEOTIDE SEQUENCE [LARGE SCALE GENOMIC DNA]</scope>
</reference>
<gene>
    <name evidence="2" type="ORF">RFI_24213</name>
</gene>
<dbReference type="AlphaFoldDB" id="X6MI96"/>
<comment type="caution">
    <text evidence="2">The sequence shown here is derived from an EMBL/GenBank/DDBJ whole genome shotgun (WGS) entry which is preliminary data.</text>
</comment>
<keyword evidence="3" id="KW-1185">Reference proteome</keyword>
<accession>X6MI96</accession>
<proteinExistence type="predicted"/>
<evidence type="ECO:0000313" key="2">
    <source>
        <dbReference type="EMBL" id="ETO13162.1"/>
    </source>
</evidence>
<feature type="non-terminal residue" evidence="2">
    <location>
        <position position="197"/>
    </location>
</feature>
<protein>
    <submittedName>
        <fullName evidence="2">Uncharacterized protein</fullName>
    </submittedName>
</protein>
<evidence type="ECO:0000256" key="1">
    <source>
        <dbReference type="SAM" id="Coils"/>
    </source>
</evidence>
<keyword evidence="1" id="KW-0175">Coiled coil</keyword>
<evidence type="ECO:0000313" key="3">
    <source>
        <dbReference type="Proteomes" id="UP000023152"/>
    </source>
</evidence>
<sequence>LKNKKKKKKKCKFDICVCKKFEKEKAEKERIEQESKETKKSDDMKIQEMEKCRIDETNQLRTQLESAMNDLHSKEGQCQRTNTEVFFFFFFSNITELEERVESLGDYNRNLQSKVESLEGLEKEWTQQQHCLQSQVGLAFVTELTRQIEMYTLSEKKWNEKEEDWTAQVGSNNGHTTNNLPLFSNKLNLAYMCMCVC</sequence>
<dbReference type="EMBL" id="ASPP01020787">
    <property type="protein sequence ID" value="ETO13162.1"/>
    <property type="molecule type" value="Genomic_DNA"/>
</dbReference>
<organism evidence="2 3">
    <name type="scientific">Reticulomyxa filosa</name>
    <dbReference type="NCBI Taxonomy" id="46433"/>
    <lineage>
        <taxon>Eukaryota</taxon>
        <taxon>Sar</taxon>
        <taxon>Rhizaria</taxon>
        <taxon>Retaria</taxon>
        <taxon>Foraminifera</taxon>
        <taxon>Monothalamids</taxon>
        <taxon>Reticulomyxidae</taxon>
        <taxon>Reticulomyxa</taxon>
    </lineage>
</organism>